<evidence type="ECO:0000313" key="1">
    <source>
        <dbReference type="EMBL" id="SEA10617.1"/>
    </source>
</evidence>
<dbReference type="PANTHER" id="PTHR34301:SF8">
    <property type="entry name" value="ATPASE DOMAIN-CONTAINING PROTEIN"/>
    <property type="match status" value="1"/>
</dbReference>
<dbReference type="Gene3D" id="3.40.50.300">
    <property type="entry name" value="P-loop containing nucleotide triphosphate hydrolases"/>
    <property type="match status" value="1"/>
</dbReference>
<name>A0A1H3YGF3_XYLRU</name>
<evidence type="ECO:0008006" key="3">
    <source>
        <dbReference type="Google" id="ProtNLM"/>
    </source>
</evidence>
<reference evidence="1 2" key="1">
    <citation type="submission" date="2016-10" db="EMBL/GenBank/DDBJ databases">
        <authorList>
            <person name="de Groot N.N."/>
        </authorList>
    </citation>
    <scope>NUCLEOTIDE SEQUENCE [LARGE SCALE GENOMIC DNA]</scope>
    <source>
        <strain evidence="1 2">D31d</strain>
    </source>
</reference>
<organism evidence="1 2">
    <name type="scientific">Xylanibacter ruminicola</name>
    <name type="common">Prevotella ruminicola</name>
    <dbReference type="NCBI Taxonomy" id="839"/>
    <lineage>
        <taxon>Bacteria</taxon>
        <taxon>Pseudomonadati</taxon>
        <taxon>Bacteroidota</taxon>
        <taxon>Bacteroidia</taxon>
        <taxon>Bacteroidales</taxon>
        <taxon>Prevotellaceae</taxon>
        <taxon>Xylanibacter</taxon>
    </lineage>
</organism>
<dbReference type="RefSeq" id="WP_074760208.1">
    <property type="nucleotide sequence ID" value="NZ_FNRF01000001.1"/>
</dbReference>
<dbReference type="Proteomes" id="UP000182257">
    <property type="component" value="Unassembled WGS sequence"/>
</dbReference>
<dbReference type="InterPro" id="IPR027417">
    <property type="entry name" value="P-loop_NTPase"/>
</dbReference>
<dbReference type="PANTHER" id="PTHR34301">
    <property type="entry name" value="DNA-BINDING PROTEIN-RELATED"/>
    <property type="match status" value="1"/>
</dbReference>
<dbReference type="SUPFAM" id="SSF52540">
    <property type="entry name" value="P-loop containing nucleoside triphosphate hydrolases"/>
    <property type="match status" value="1"/>
</dbReference>
<proteinExistence type="predicted"/>
<evidence type="ECO:0000313" key="2">
    <source>
        <dbReference type="Proteomes" id="UP000182257"/>
    </source>
</evidence>
<gene>
    <name evidence="1" type="ORF">SAMN05216462_0644</name>
</gene>
<dbReference type="EMBL" id="FNRF01000001">
    <property type="protein sequence ID" value="SEA10617.1"/>
    <property type="molecule type" value="Genomic_DNA"/>
</dbReference>
<accession>A0A1H3YGF3</accession>
<dbReference type="AlphaFoldDB" id="A0A1H3YGF3"/>
<dbReference type="OrthoDB" id="9805535at2"/>
<sequence length="373" mass="42586">MKNPFVTKGYAGPEYFCDRVQETVDLVKLLTNDNNMALISPRRLGKTDLIHHCFAQPEIKEKYYTFIIDIYATSSLADFVSLLGQAILDELKPRGRKTWEKFVGTLKSIQQQISFDMNGNPVWGVGLGAYTNPAITLDEIFVYLKTADKPCLVAIDEFQKITEYPDGQNVEAALRTHIQRCPNATFLFAGSKRHLMGEIFLSPSRPFYQSVITMGLSPIPIEKYIEFACAQFEKCGKSIQPDVVDIVYQRFDGITSYLQRLMNVLFLNTAQGETCSKDMIDVAINYILDLYTEYYNTLLAQMSEKQRNVFLAIACERRVKSVSGGAFVRKYHLQSPSSVMSALRGLLDKDLITQENGEYFVYDLFFQLWIERK</sequence>
<protein>
    <recommendedName>
        <fullName evidence="3">ATPase domain-containing protein</fullName>
    </recommendedName>
</protein>